<evidence type="ECO:0000313" key="2">
    <source>
        <dbReference type="EMBL" id="PON65500.1"/>
    </source>
</evidence>
<feature type="compositionally biased region" description="Low complexity" evidence="1">
    <location>
        <begin position="58"/>
        <end position="78"/>
    </location>
</feature>
<dbReference type="AlphaFoldDB" id="A0A2P5CWS3"/>
<feature type="region of interest" description="Disordered" evidence="1">
    <location>
        <begin position="332"/>
        <end position="355"/>
    </location>
</feature>
<dbReference type="STRING" id="3476.A0A2P5CWS3"/>
<reference evidence="3" key="1">
    <citation type="submission" date="2016-06" db="EMBL/GenBank/DDBJ databases">
        <title>Parallel loss of symbiosis genes in relatives of nitrogen-fixing non-legume Parasponia.</title>
        <authorList>
            <person name="Van Velzen R."/>
            <person name="Holmer R."/>
            <person name="Bu F."/>
            <person name="Rutten L."/>
            <person name="Van Zeijl A."/>
            <person name="Liu W."/>
            <person name="Santuari L."/>
            <person name="Cao Q."/>
            <person name="Sharma T."/>
            <person name="Shen D."/>
            <person name="Roswanjaya Y."/>
            <person name="Wardhani T."/>
            <person name="Kalhor M.S."/>
            <person name="Jansen J."/>
            <person name="Van den Hoogen J."/>
            <person name="Gungor B."/>
            <person name="Hartog M."/>
            <person name="Hontelez J."/>
            <person name="Verver J."/>
            <person name="Yang W.-C."/>
            <person name="Schijlen E."/>
            <person name="Repin R."/>
            <person name="Schilthuizen M."/>
            <person name="Schranz E."/>
            <person name="Heidstra R."/>
            <person name="Miyata K."/>
            <person name="Fedorova E."/>
            <person name="Kohlen W."/>
            <person name="Bisseling T."/>
            <person name="Smit S."/>
            <person name="Geurts R."/>
        </authorList>
    </citation>
    <scope>NUCLEOTIDE SEQUENCE [LARGE SCALE GENOMIC DNA]</scope>
    <source>
        <strain evidence="3">cv. WU1-14</strain>
    </source>
</reference>
<dbReference type="EMBL" id="JXTB01000087">
    <property type="protein sequence ID" value="PON65500.1"/>
    <property type="molecule type" value="Genomic_DNA"/>
</dbReference>
<accession>A0A2P5CWS3</accession>
<proteinExistence type="predicted"/>
<dbReference type="OrthoDB" id="1735564at2759"/>
<dbReference type="Proteomes" id="UP000237105">
    <property type="component" value="Unassembled WGS sequence"/>
</dbReference>
<feature type="region of interest" description="Disordered" evidence="1">
    <location>
        <begin position="1"/>
        <end position="78"/>
    </location>
</feature>
<dbReference type="PANTHER" id="PTHR37173">
    <property type="entry name" value="HYDROXYPROLINE-RICH GLYCOPROTEIN FAMILY PROTEIN"/>
    <property type="match status" value="1"/>
</dbReference>
<feature type="compositionally biased region" description="Low complexity" evidence="1">
    <location>
        <begin position="7"/>
        <end position="44"/>
    </location>
</feature>
<name>A0A2P5CWS3_PARAD</name>
<gene>
    <name evidence="2" type="ORF">PanWU01x14_116630</name>
</gene>
<feature type="compositionally biased region" description="Basic and acidic residues" evidence="1">
    <location>
        <begin position="332"/>
        <end position="345"/>
    </location>
</feature>
<sequence>MAIDPNSTTSSATASTAPAATTTAAAPTLSVATATATTTTANSARPFTNPPPSRPISPLHQPQFLHPHPHHPTTATTTTTAAASFSAQQPLYTAHPLPIRTPVPPYPNSQLVKSPADPSSPAHGIPYPVASSGRGFIPKAVRPDQTVTVANPGGYPLRPVVAAGFHHAVGVRSHLECLNVNHHPHGHMVRPLQNLQQHLYHPHLGSVVGPIKGVPVSVQSKVTPSSSVPDCNGHKDMRDKSRDDTLTMIRERKVRVIEGASVYSLCRSWLRNGIPEETQAGKNSGSVSVAKWCLRNVIILEGLGDRCSRWSEFLEGLENILGRIRNVTREGCSRNHGEEDTRKGDSGQSHYGVGRGELRRNKSSHAYTNWRLAVVIFRDNKDTQWEVIDIGLSSKLRRSVKLTELYADRAILWCLNGNEKHAMLKYERCFLYNTFPVKVMNWCHEHHWVDVKFEGRERWIGVEGLCGGFLGVESGGIRQTSQTNYNVNTNSGFTKLLAIIYA</sequence>
<dbReference type="PANTHER" id="PTHR37173:SF1">
    <property type="entry name" value="PROLINE-RICH FAMILY PROTEIN"/>
    <property type="match status" value="1"/>
</dbReference>
<protein>
    <submittedName>
        <fullName evidence="2">Uncharacterized protein</fullName>
    </submittedName>
</protein>
<keyword evidence="3" id="KW-1185">Reference proteome</keyword>
<comment type="caution">
    <text evidence="2">The sequence shown here is derived from an EMBL/GenBank/DDBJ whole genome shotgun (WGS) entry which is preliminary data.</text>
</comment>
<evidence type="ECO:0000256" key="1">
    <source>
        <dbReference type="SAM" id="MobiDB-lite"/>
    </source>
</evidence>
<organism evidence="2 3">
    <name type="scientific">Parasponia andersonii</name>
    <name type="common">Sponia andersonii</name>
    <dbReference type="NCBI Taxonomy" id="3476"/>
    <lineage>
        <taxon>Eukaryota</taxon>
        <taxon>Viridiplantae</taxon>
        <taxon>Streptophyta</taxon>
        <taxon>Embryophyta</taxon>
        <taxon>Tracheophyta</taxon>
        <taxon>Spermatophyta</taxon>
        <taxon>Magnoliopsida</taxon>
        <taxon>eudicotyledons</taxon>
        <taxon>Gunneridae</taxon>
        <taxon>Pentapetalae</taxon>
        <taxon>rosids</taxon>
        <taxon>fabids</taxon>
        <taxon>Rosales</taxon>
        <taxon>Cannabaceae</taxon>
        <taxon>Parasponia</taxon>
    </lineage>
</organism>
<evidence type="ECO:0000313" key="3">
    <source>
        <dbReference type="Proteomes" id="UP000237105"/>
    </source>
</evidence>